<dbReference type="AlphaFoldDB" id="A0AAE0KQD0"/>
<dbReference type="EMBL" id="LGRX02021273">
    <property type="protein sequence ID" value="KAK3256862.1"/>
    <property type="molecule type" value="Genomic_DNA"/>
</dbReference>
<feature type="compositionally biased region" description="Polar residues" evidence="1">
    <location>
        <begin position="1"/>
        <end position="47"/>
    </location>
</feature>
<sequence>MWQTDKGATQQHPAASGGPDSSNLSSQPAACQEQLTQAKSNPSSHSQLPGRRCLLTSNPSSDCNAAADSDEETTSSDS</sequence>
<comment type="caution">
    <text evidence="2">The sequence shown here is derived from an EMBL/GenBank/DDBJ whole genome shotgun (WGS) entry which is preliminary data.</text>
</comment>
<accession>A0AAE0KQD0</accession>
<reference evidence="2 3" key="1">
    <citation type="journal article" date="2015" name="Genome Biol. Evol.">
        <title>Comparative Genomics of a Bacterivorous Green Alga Reveals Evolutionary Causalities and Consequences of Phago-Mixotrophic Mode of Nutrition.</title>
        <authorList>
            <person name="Burns J.A."/>
            <person name="Paasch A."/>
            <person name="Narechania A."/>
            <person name="Kim E."/>
        </authorList>
    </citation>
    <scope>NUCLEOTIDE SEQUENCE [LARGE SCALE GENOMIC DNA]</scope>
    <source>
        <strain evidence="2 3">PLY_AMNH</strain>
    </source>
</reference>
<evidence type="ECO:0000313" key="3">
    <source>
        <dbReference type="Proteomes" id="UP001190700"/>
    </source>
</evidence>
<feature type="compositionally biased region" description="Acidic residues" evidence="1">
    <location>
        <begin position="68"/>
        <end position="78"/>
    </location>
</feature>
<evidence type="ECO:0000256" key="1">
    <source>
        <dbReference type="SAM" id="MobiDB-lite"/>
    </source>
</evidence>
<protein>
    <submittedName>
        <fullName evidence="2">Uncharacterized protein</fullName>
    </submittedName>
</protein>
<evidence type="ECO:0000313" key="2">
    <source>
        <dbReference type="EMBL" id="KAK3256862.1"/>
    </source>
</evidence>
<name>A0AAE0KQD0_9CHLO</name>
<organism evidence="2 3">
    <name type="scientific">Cymbomonas tetramitiformis</name>
    <dbReference type="NCBI Taxonomy" id="36881"/>
    <lineage>
        <taxon>Eukaryota</taxon>
        <taxon>Viridiplantae</taxon>
        <taxon>Chlorophyta</taxon>
        <taxon>Pyramimonadophyceae</taxon>
        <taxon>Pyramimonadales</taxon>
        <taxon>Pyramimonadaceae</taxon>
        <taxon>Cymbomonas</taxon>
    </lineage>
</organism>
<dbReference type="Proteomes" id="UP001190700">
    <property type="component" value="Unassembled WGS sequence"/>
</dbReference>
<keyword evidence="3" id="KW-1185">Reference proteome</keyword>
<gene>
    <name evidence="2" type="ORF">CYMTET_34028</name>
</gene>
<feature type="region of interest" description="Disordered" evidence="1">
    <location>
        <begin position="1"/>
        <end position="78"/>
    </location>
</feature>
<proteinExistence type="predicted"/>